<feature type="signal peptide" evidence="1">
    <location>
        <begin position="1"/>
        <end position="20"/>
    </location>
</feature>
<sequence length="55" mass="5501">MDRRRFFTCAGGGLAGTVLAKPAFARAATAAAPVSTYITGFARVAGSTLPPAGTE</sequence>
<evidence type="ECO:0000313" key="3">
    <source>
        <dbReference type="Proteomes" id="UP001149009"/>
    </source>
</evidence>
<dbReference type="Proteomes" id="UP001149009">
    <property type="component" value="Unassembled WGS sequence"/>
</dbReference>
<keyword evidence="1" id="KW-0732">Signal</keyword>
<evidence type="ECO:0000313" key="2">
    <source>
        <dbReference type="EMBL" id="MCT8992246.1"/>
    </source>
</evidence>
<dbReference type="RefSeq" id="WP_261517191.1">
    <property type="nucleotide sequence ID" value="NZ_JAODNV010000033.1"/>
</dbReference>
<gene>
    <name evidence="2" type="ORF">NYR54_18515</name>
</gene>
<name>A0A9X2XCC2_9HYPH</name>
<feature type="chain" id="PRO_5040751828" evidence="1">
    <location>
        <begin position="21"/>
        <end position="55"/>
    </location>
</feature>
<evidence type="ECO:0000256" key="1">
    <source>
        <dbReference type="SAM" id="SignalP"/>
    </source>
</evidence>
<protein>
    <submittedName>
        <fullName evidence="2">Uncharacterized protein</fullName>
    </submittedName>
</protein>
<accession>A0A9X2XCC2</accession>
<dbReference type="EMBL" id="JAODNV010000033">
    <property type="protein sequence ID" value="MCT8992246.1"/>
    <property type="molecule type" value="Genomic_DNA"/>
</dbReference>
<proteinExistence type="predicted"/>
<keyword evidence="3" id="KW-1185">Reference proteome</keyword>
<comment type="caution">
    <text evidence="2">The sequence shown here is derived from an EMBL/GenBank/DDBJ whole genome shotgun (WGS) entry which is preliminary data.</text>
</comment>
<organism evidence="2 3">
    <name type="scientific">Chelativorans petroleitrophicus</name>
    <dbReference type="NCBI Taxonomy" id="2975484"/>
    <lineage>
        <taxon>Bacteria</taxon>
        <taxon>Pseudomonadati</taxon>
        <taxon>Pseudomonadota</taxon>
        <taxon>Alphaproteobacteria</taxon>
        <taxon>Hyphomicrobiales</taxon>
        <taxon>Phyllobacteriaceae</taxon>
        <taxon>Chelativorans</taxon>
    </lineage>
</organism>
<reference evidence="2" key="1">
    <citation type="submission" date="2022-08" db="EMBL/GenBank/DDBJ databases">
        <title>Chelativorans sichuanense sp. nov., a paraffin oil-degrading bacterium isolated from a mixture of oil-based drill cuttings and paddy soil.</title>
        <authorList>
            <person name="Yu J."/>
            <person name="Liu H."/>
            <person name="Chen Q."/>
        </authorList>
    </citation>
    <scope>NUCLEOTIDE SEQUENCE</scope>
    <source>
        <strain evidence="2">SCAU 2101</strain>
    </source>
</reference>
<dbReference type="AlphaFoldDB" id="A0A9X2XCC2"/>